<keyword evidence="2" id="KW-0805">Transcription regulation</keyword>
<organism evidence="6 7">
    <name type="scientific">Nocardiopsis coralli</name>
    <dbReference type="NCBI Taxonomy" id="2772213"/>
    <lineage>
        <taxon>Bacteria</taxon>
        <taxon>Bacillati</taxon>
        <taxon>Actinomycetota</taxon>
        <taxon>Actinomycetes</taxon>
        <taxon>Streptosporangiales</taxon>
        <taxon>Nocardiopsidaceae</taxon>
        <taxon>Nocardiopsis</taxon>
    </lineage>
</organism>
<keyword evidence="7" id="KW-1185">Reference proteome</keyword>
<dbReference type="Gene3D" id="3.40.190.10">
    <property type="entry name" value="Periplasmic binding protein-like II"/>
    <property type="match status" value="2"/>
</dbReference>
<protein>
    <submittedName>
        <fullName evidence="6">LysR family transcriptional regulator</fullName>
    </submittedName>
</protein>
<dbReference type="PANTHER" id="PTHR30346:SF0">
    <property type="entry name" value="HCA OPERON TRANSCRIPTIONAL ACTIVATOR HCAR"/>
    <property type="match status" value="1"/>
</dbReference>
<sequence>MHQAHLQQIDCLLTLAEELHFGRTAERLGCSQSRVSQLVAALESGVGARLVARTSRRVALTRVGEQFVQEVRPAHRALLRTFDRARERAMRGSVEELRIGFTGMVYEEVTATFRALHDGHGVAVHTHDLPLGSPFAAVLDGEVDAAIAELPVHEPELTVGLRFPAQDQFVAVGSGHPLADREAVDQEDLAGLDLVHRVGDAPDYWMAARTPPVTPSGEPIVSTAGITTIQEGLSLVASGRHAMLACRPLAEHNSRTDLRYLPVRGLEASSRLGLFWRTDRTTPALRALARLLEESSRRGNGLGPPVALSAVPS</sequence>
<dbReference type="Proteomes" id="UP000806528">
    <property type="component" value="Unassembled WGS sequence"/>
</dbReference>
<reference evidence="6 7" key="1">
    <citation type="submission" date="2020-09" db="EMBL/GenBank/DDBJ databases">
        <title>Diversity and distribution of actinomycetes associated with coral in the coast of Hainan.</title>
        <authorList>
            <person name="Li F."/>
        </authorList>
    </citation>
    <scope>NUCLEOTIDE SEQUENCE [LARGE SCALE GENOMIC DNA]</scope>
    <source>
        <strain evidence="6 7">HNM0947</strain>
    </source>
</reference>
<dbReference type="SUPFAM" id="SSF46785">
    <property type="entry name" value="Winged helix' DNA-binding domain"/>
    <property type="match status" value="1"/>
</dbReference>
<dbReference type="InterPro" id="IPR036388">
    <property type="entry name" value="WH-like_DNA-bd_sf"/>
</dbReference>
<dbReference type="EMBL" id="JADBGI010000003">
    <property type="protein sequence ID" value="MBE2997881.1"/>
    <property type="molecule type" value="Genomic_DNA"/>
</dbReference>
<dbReference type="Pfam" id="PF00126">
    <property type="entry name" value="HTH_1"/>
    <property type="match status" value="1"/>
</dbReference>
<evidence type="ECO:0000256" key="1">
    <source>
        <dbReference type="ARBA" id="ARBA00009437"/>
    </source>
</evidence>
<comment type="similarity">
    <text evidence="1">Belongs to the LysR transcriptional regulatory family.</text>
</comment>
<name>A0ABR9P217_9ACTN</name>
<evidence type="ECO:0000256" key="4">
    <source>
        <dbReference type="ARBA" id="ARBA00023163"/>
    </source>
</evidence>
<accession>A0ABR9P217</accession>
<dbReference type="Gene3D" id="1.10.10.10">
    <property type="entry name" value="Winged helix-like DNA-binding domain superfamily/Winged helix DNA-binding domain"/>
    <property type="match status" value="1"/>
</dbReference>
<keyword evidence="3" id="KW-0238">DNA-binding</keyword>
<evidence type="ECO:0000256" key="3">
    <source>
        <dbReference type="ARBA" id="ARBA00023125"/>
    </source>
</evidence>
<dbReference type="SUPFAM" id="SSF53850">
    <property type="entry name" value="Periplasmic binding protein-like II"/>
    <property type="match status" value="1"/>
</dbReference>
<dbReference type="Pfam" id="PF03466">
    <property type="entry name" value="LysR_substrate"/>
    <property type="match status" value="1"/>
</dbReference>
<proteinExistence type="inferred from homology"/>
<keyword evidence="4" id="KW-0804">Transcription</keyword>
<evidence type="ECO:0000256" key="2">
    <source>
        <dbReference type="ARBA" id="ARBA00023015"/>
    </source>
</evidence>
<dbReference type="InterPro" id="IPR005119">
    <property type="entry name" value="LysR_subst-bd"/>
</dbReference>
<dbReference type="PANTHER" id="PTHR30346">
    <property type="entry name" value="TRANSCRIPTIONAL DUAL REGULATOR HCAR-RELATED"/>
    <property type="match status" value="1"/>
</dbReference>
<gene>
    <name evidence="6" type="ORF">IDM40_04040</name>
</gene>
<evidence type="ECO:0000313" key="7">
    <source>
        <dbReference type="Proteomes" id="UP000806528"/>
    </source>
</evidence>
<dbReference type="PROSITE" id="PS50931">
    <property type="entry name" value="HTH_LYSR"/>
    <property type="match status" value="1"/>
</dbReference>
<dbReference type="InterPro" id="IPR036390">
    <property type="entry name" value="WH_DNA-bd_sf"/>
</dbReference>
<dbReference type="InterPro" id="IPR000847">
    <property type="entry name" value="LysR_HTH_N"/>
</dbReference>
<feature type="domain" description="HTH lysR-type" evidence="5">
    <location>
        <begin position="6"/>
        <end position="61"/>
    </location>
</feature>
<evidence type="ECO:0000313" key="6">
    <source>
        <dbReference type="EMBL" id="MBE2997881.1"/>
    </source>
</evidence>
<comment type="caution">
    <text evidence="6">The sequence shown here is derived from an EMBL/GenBank/DDBJ whole genome shotgun (WGS) entry which is preliminary data.</text>
</comment>
<evidence type="ECO:0000259" key="5">
    <source>
        <dbReference type="PROSITE" id="PS50931"/>
    </source>
</evidence>